<sequence length="75" mass="8773">MESDPNTATVLNAIRIPQDQDAYLRYPETSLFDFDPPPKNLTPPRELENNVDEKALTKYREELQEPPCNPHKSFW</sequence>
<protein>
    <submittedName>
        <fullName evidence="1">Uncharacterized protein</fullName>
    </submittedName>
</protein>
<keyword evidence="2" id="KW-1185">Reference proteome</keyword>
<dbReference type="AlphaFoldDB" id="A0AAW0G334"/>
<dbReference type="EMBL" id="JASBNA010000011">
    <property type="protein sequence ID" value="KAK7688118.1"/>
    <property type="molecule type" value="Genomic_DNA"/>
</dbReference>
<organism evidence="1 2">
    <name type="scientific">Cerrena zonata</name>
    <dbReference type="NCBI Taxonomy" id="2478898"/>
    <lineage>
        <taxon>Eukaryota</taxon>
        <taxon>Fungi</taxon>
        <taxon>Dikarya</taxon>
        <taxon>Basidiomycota</taxon>
        <taxon>Agaricomycotina</taxon>
        <taxon>Agaricomycetes</taxon>
        <taxon>Polyporales</taxon>
        <taxon>Cerrenaceae</taxon>
        <taxon>Cerrena</taxon>
    </lineage>
</organism>
<dbReference type="Proteomes" id="UP001385951">
    <property type="component" value="Unassembled WGS sequence"/>
</dbReference>
<accession>A0AAW0G334</accession>
<proteinExistence type="predicted"/>
<gene>
    <name evidence="1" type="ORF">QCA50_008488</name>
</gene>
<comment type="caution">
    <text evidence="1">The sequence shown here is derived from an EMBL/GenBank/DDBJ whole genome shotgun (WGS) entry which is preliminary data.</text>
</comment>
<name>A0AAW0G334_9APHY</name>
<evidence type="ECO:0000313" key="1">
    <source>
        <dbReference type="EMBL" id="KAK7688118.1"/>
    </source>
</evidence>
<evidence type="ECO:0000313" key="2">
    <source>
        <dbReference type="Proteomes" id="UP001385951"/>
    </source>
</evidence>
<reference evidence="1 2" key="1">
    <citation type="submission" date="2022-09" db="EMBL/GenBank/DDBJ databases">
        <authorList>
            <person name="Palmer J.M."/>
        </authorList>
    </citation>
    <scope>NUCLEOTIDE SEQUENCE [LARGE SCALE GENOMIC DNA]</scope>
    <source>
        <strain evidence="1 2">DSM 7382</strain>
    </source>
</reference>